<accession>A0A2P6NG64</accession>
<dbReference type="AlphaFoldDB" id="A0A2P6NG64"/>
<reference evidence="1 2" key="1">
    <citation type="journal article" date="2018" name="Genome Biol. Evol.">
        <title>Multiple Roots of Fruiting Body Formation in Amoebozoa.</title>
        <authorList>
            <person name="Hillmann F."/>
            <person name="Forbes G."/>
            <person name="Novohradska S."/>
            <person name="Ferling I."/>
            <person name="Riege K."/>
            <person name="Groth M."/>
            <person name="Westermann M."/>
            <person name="Marz M."/>
            <person name="Spaller T."/>
            <person name="Winckler T."/>
            <person name="Schaap P."/>
            <person name="Glockner G."/>
        </authorList>
    </citation>
    <scope>NUCLEOTIDE SEQUENCE [LARGE SCALE GENOMIC DNA]</scope>
    <source>
        <strain evidence="1 2">Jena</strain>
    </source>
</reference>
<proteinExistence type="predicted"/>
<keyword evidence="2" id="KW-1185">Reference proteome</keyword>
<name>A0A2P6NG64_9EUKA</name>
<dbReference type="InParanoid" id="A0A2P6NG64"/>
<evidence type="ECO:0000313" key="2">
    <source>
        <dbReference type="Proteomes" id="UP000241769"/>
    </source>
</evidence>
<dbReference type="Proteomes" id="UP000241769">
    <property type="component" value="Unassembled WGS sequence"/>
</dbReference>
<comment type="caution">
    <text evidence="1">The sequence shown here is derived from an EMBL/GenBank/DDBJ whole genome shotgun (WGS) entry which is preliminary data.</text>
</comment>
<sequence>MSKINSRHINSIPRCRLSAMLISSLQETPSQAPVFALLPDRKIHLVGTLGVARDISD</sequence>
<evidence type="ECO:0000313" key="1">
    <source>
        <dbReference type="EMBL" id="PRP82922.1"/>
    </source>
</evidence>
<organism evidence="1 2">
    <name type="scientific">Planoprotostelium fungivorum</name>
    <dbReference type="NCBI Taxonomy" id="1890364"/>
    <lineage>
        <taxon>Eukaryota</taxon>
        <taxon>Amoebozoa</taxon>
        <taxon>Evosea</taxon>
        <taxon>Variosea</taxon>
        <taxon>Cavosteliida</taxon>
        <taxon>Cavosteliaceae</taxon>
        <taxon>Planoprotostelium</taxon>
    </lineage>
</organism>
<protein>
    <submittedName>
        <fullName evidence="1">Uncharacterized protein</fullName>
    </submittedName>
</protein>
<dbReference type="EMBL" id="MDYQ01000093">
    <property type="protein sequence ID" value="PRP82922.1"/>
    <property type="molecule type" value="Genomic_DNA"/>
</dbReference>
<gene>
    <name evidence="1" type="ORF">PROFUN_06699</name>
</gene>